<dbReference type="PROSITE" id="PS00134">
    <property type="entry name" value="TRYPSIN_HIS"/>
    <property type="match status" value="1"/>
</dbReference>
<feature type="signal peptide" evidence="2">
    <location>
        <begin position="1"/>
        <end position="24"/>
    </location>
</feature>
<keyword evidence="4" id="KW-0645">Protease</keyword>
<dbReference type="InterPro" id="IPR018114">
    <property type="entry name" value="TRYPSIN_HIS"/>
</dbReference>
<keyword evidence="5" id="KW-1185">Reference proteome</keyword>
<dbReference type="RefSeq" id="WP_321393452.1">
    <property type="nucleotide sequence ID" value="NZ_CP139487.1"/>
</dbReference>
<dbReference type="KEGG" id="psti:SOO65_17615"/>
<gene>
    <name evidence="4" type="ORF">SOO65_17615</name>
</gene>
<feature type="chain" id="PRO_5043982575" evidence="2">
    <location>
        <begin position="25"/>
        <end position="391"/>
    </location>
</feature>
<organism evidence="4 5">
    <name type="scientific">Peredibacter starrii</name>
    <dbReference type="NCBI Taxonomy" id="28202"/>
    <lineage>
        <taxon>Bacteria</taxon>
        <taxon>Pseudomonadati</taxon>
        <taxon>Bdellovibrionota</taxon>
        <taxon>Bacteriovoracia</taxon>
        <taxon>Bacteriovoracales</taxon>
        <taxon>Bacteriovoracaceae</taxon>
        <taxon>Peredibacter</taxon>
    </lineage>
</organism>
<keyword evidence="1 2" id="KW-0732">Signal</keyword>
<dbReference type="PANTHER" id="PTHR15462:SF8">
    <property type="entry name" value="SERINE PROTEASE"/>
    <property type="match status" value="1"/>
</dbReference>
<dbReference type="InterPro" id="IPR001254">
    <property type="entry name" value="Trypsin_dom"/>
</dbReference>
<accession>A0AAX4HMT8</accession>
<dbReference type="Pfam" id="PF00089">
    <property type="entry name" value="Trypsin"/>
    <property type="match status" value="1"/>
</dbReference>
<dbReference type="EC" id="3.4.21.-" evidence="4"/>
<proteinExistence type="predicted"/>
<evidence type="ECO:0000313" key="5">
    <source>
        <dbReference type="Proteomes" id="UP001324634"/>
    </source>
</evidence>
<dbReference type="GO" id="GO:0006508">
    <property type="term" value="P:proteolysis"/>
    <property type="evidence" value="ECO:0007669"/>
    <property type="project" value="UniProtKB-KW"/>
</dbReference>
<name>A0AAX4HMT8_9BACT</name>
<dbReference type="GO" id="GO:0004252">
    <property type="term" value="F:serine-type endopeptidase activity"/>
    <property type="evidence" value="ECO:0007669"/>
    <property type="project" value="InterPro"/>
</dbReference>
<dbReference type="Proteomes" id="UP001324634">
    <property type="component" value="Chromosome"/>
</dbReference>
<protein>
    <submittedName>
        <fullName evidence="4">Trypsin-like serine protease</fullName>
        <ecNumber evidence="4">3.4.21.-</ecNumber>
    </submittedName>
</protein>
<dbReference type="EMBL" id="CP139487">
    <property type="protein sequence ID" value="WPU64515.1"/>
    <property type="molecule type" value="Genomic_DNA"/>
</dbReference>
<dbReference type="Gene3D" id="2.40.10.10">
    <property type="entry name" value="Trypsin-like serine proteases"/>
    <property type="match status" value="2"/>
</dbReference>
<evidence type="ECO:0000256" key="2">
    <source>
        <dbReference type="SAM" id="SignalP"/>
    </source>
</evidence>
<reference evidence="4 5" key="1">
    <citation type="submission" date="2023-11" db="EMBL/GenBank/DDBJ databases">
        <title>Peredibacter starrii A3.12.</title>
        <authorList>
            <person name="Mitchell R.J."/>
        </authorList>
    </citation>
    <scope>NUCLEOTIDE SEQUENCE [LARGE SCALE GENOMIC DNA]</scope>
    <source>
        <strain evidence="4 5">A3.12</strain>
    </source>
</reference>
<sequence length="391" mass="42891">MQLKSHSLLAILTLLTLVSCGKKADGTADEITSGATVFGPDDRIALNAQTKIERAIGQLKGKYPSSEKAQYSSCSATVLSGDYLITAAHCVLNNKGERPTELYFYPQIKGNVTYPHGRYRATDIYYPAKYQANQKTLKDFEYDMAIIKVDKNGNGNALEDKVTGLGLDALLVMDQGTPGASSTMGYPGDKPASVPFKQASCSHTIYNKLQFKTDCDIFRGQSGSSFFHTDPKTKVTSLIGIVVAETSEYNVIARMTDTRLQIIESIINENFSPNGNSGERWNHESLSRADQISILVHNKCKNEILVAYSVMKSDGTWMTEGFFSIRTGQTMQVAQTQNGTYYLSSMFKTSKQAVIQGKEKIAIPGSGSHFFERFNKGSYGDALHTVSQCDG</sequence>
<dbReference type="InterPro" id="IPR009003">
    <property type="entry name" value="Peptidase_S1_PA"/>
</dbReference>
<keyword evidence="4" id="KW-0378">Hydrolase</keyword>
<evidence type="ECO:0000256" key="1">
    <source>
        <dbReference type="ARBA" id="ARBA00022729"/>
    </source>
</evidence>
<evidence type="ECO:0000259" key="3">
    <source>
        <dbReference type="Pfam" id="PF00089"/>
    </source>
</evidence>
<evidence type="ECO:0000313" key="4">
    <source>
        <dbReference type="EMBL" id="WPU64515.1"/>
    </source>
</evidence>
<dbReference type="InterPro" id="IPR050966">
    <property type="entry name" value="Glutamyl_endopeptidase"/>
</dbReference>
<dbReference type="PROSITE" id="PS51257">
    <property type="entry name" value="PROKAR_LIPOPROTEIN"/>
    <property type="match status" value="1"/>
</dbReference>
<dbReference type="PANTHER" id="PTHR15462">
    <property type="entry name" value="SERINE PROTEASE"/>
    <property type="match status" value="1"/>
</dbReference>
<dbReference type="InterPro" id="IPR043504">
    <property type="entry name" value="Peptidase_S1_PA_chymotrypsin"/>
</dbReference>
<feature type="domain" description="Peptidase S1" evidence="3">
    <location>
        <begin position="64"/>
        <end position="245"/>
    </location>
</feature>
<dbReference type="SUPFAM" id="SSF50494">
    <property type="entry name" value="Trypsin-like serine proteases"/>
    <property type="match status" value="1"/>
</dbReference>
<dbReference type="AlphaFoldDB" id="A0AAX4HMT8"/>